<accession>A0A543Q3X5</accession>
<gene>
    <name evidence="1" type="ORF">DLNHIDIE_00893</name>
</gene>
<reference evidence="1 2" key="1">
    <citation type="submission" date="2019-03" db="EMBL/GenBank/DDBJ databases">
        <title>New insights into Acidothiobacillus thiooxidans sulfur metabolism through coupled gene expression, solution geochemistry, microscopy and spectroscopy analyses.</title>
        <authorList>
            <person name="Camacho D."/>
            <person name="Frazao R."/>
            <person name="Fouillen A."/>
            <person name="Nanci A."/>
            <person name="Lang B.F."/>
            <person name="Apte S.C."/>
            <person name="Baron C."/>
            <person name="Warren L.A."/>
        </authorList>
    </citation>
    <scope>NUCLEOTIDE SEQUENCE [LARGE SCALE GENOMIC DNA]</scope>
    <source>
        <strain evidence="1 2">ATCC 19377</strain>
    </source>
</reference>
<name>A0A543Q3X5_ACITH</name>
<evidence type="ECO:0000313" key="1">
    <source>
        <dbReference type="EMBL" id="TQN51029.1"/>
    </source>
</evidence>
<dbReference type="Proteomes" id="UP000315403">
    <property type="component" value="Unassembled WGS sequence"/>
</dbReference>
<sequence>MNTLHRITFNYKWSILAFSLISFVPYIGLAQADTLVSGKQIQKEAILFHQQTNLQKPFAGAGKATNQFEIDSKVSNQQLAKVSGKGIPVNLPTIGRNSNDVVLWDELQTRSGGGKTSIEWGAGNNLQSISMSTNR</sequence>
<evidence type="ECO:0000313" key="2">
    <source>
        <dbReference type="Proteomes" id="UP000315403"/>
    </source>
</evidence>
<organism evidence="1 2">
    <name type="scientific">Acidithiobacillus thiooxidans ATCC 19377</name>
    <dbReference type="NCBI Taxonomy" id="637390"/>
    <lineage>
        <taxon>Bacteria</taxon>
        <taxon>Pseudomonadati</taxon>
        <taxon>Pseudomonadota</taxon>
        <taxon>Acidithiobacillia</taxon>
        <taxon>Acidithiobacillales</taxon>
        <taxon>Acidithiobacillaceae</taxon>
        <taxon>Acidithiobacillus</taxon>
    </lineage>
</organism>
<dbReference type="RefSeq" id="WP_142086930.1">
    <property type="nucleotide sequence ID" value="NZ_SZUV01000001.1"/>
</dbReference>
<protein>
    <submittedName>
        <fullName evidence="1">Uncharacterized protein</fullName>
    </submittedName>
</protein>
<proteinExistence type="predicted"/>
<comment type="caution">
    <text evidence="1">The sequence shown here is derived from an EMBL/GenBank/DDBJ whole genome shotgun (WGS) entry which is preliminary data.</text>
</comment>
<dbReference type="EMBL" id="SZUV01000001">
    <property type="protein sequence ID" value="TQN51029.1"/>
    <property type="molecule type" value="Genomic_DNA"/>
</dbReference>
<dbReference type="AlphaFoldDB" id="A0A543Q3X5"/>